<keyword evidence="2" id="KW-1185">Reference proteome</keyword>
<proteinExistence type="predicted"/>
<dbReference type="Proteomes" id="UP000240760">
    <property type="component" value="Unassembled WGS sequence"/>
</dbReference>
<gene>
    <name evidence="1" type="ORF">M440DRAFT_1395580</name>
</gene>
<name>A0A2T4BQR7_TRILO</name>
<evidence type="ECO:0000313" key="1">
    <source>
        <dbReference type="EMBL" id="PTB71661.1"/>
    </source>
</evidence>
<dbReference type="EMBL" id="KZ679147">
    <property type="protein sequence ID" value="PTB71661.1"/>
    <property type="molecule type" value="Genomic_DNA"/>
</dbReference>
<evidence type="ECO:0000313" key="2">
    <source>
        <dbReference type="Proteomes" id="UP000240760"/>
    </source>
</evidence>
<sequence>MCRNLQHLPAACISSRIKSSQIKVALKRRIKWLELLGILGLRSRVGRPSPETQWQALSKRRGIEASTCLDFSKTAFAAFSCADKAMGLMVDELRITSTSTSTSTSTQQLGARGNGYTIPQSPQHHTILETLFILPRPQIDSSPAISSHLHLPLASMLHVLFTSPR</sequence>
<protein>
    <submittedName>
        <fullName evidence="1">Uncharacterized protein</fullName>
    </submittedName>
</protein>
<reference evidence="1 2" key="1">
    <citation type="submission" date="2016-07" db="EMBL/GenBank/DDBJ databases">
        <title>Multiple horizontal gene transfer events from other fungi enriched the ability of initially mycotrophic Trichoderma (Ascomycota) to feed on dead plant biomass.</title>
        <authorList>
            <consortium name="DOE Joint Genome Institute"/>
            <person name="Aerts A."/>
            <person name="Atanasova L."/>
            <person name="Chenthamara K."/>
            <person name="Zhang J."/>
            <person name="Grujic M."/>
            <person name="Henrissat B."/>
            <person name="Kuo A."/>
            <person name="Salamov A."/>
            <person name="Lipzen A."/>
            <person name="Labutti K."/>
            <person name="Barry K."/>
            <person name="Miao Y."/>
            <person name="Rahimi M.J."/>
            <person name="Shen Q."/>
            <person name="Grigoriev I.V."/>
            <person name="Kubicek C.P."/>
            <person name="Druzhinina I.S."/>
        </authorList>
    </citation>
    <scope>NUCLEOTIDE SEQUENCE [LARGE SCALE GENOMIC DNA]</scope>
    <source>
        <strain evidence="1 2">ATCC 18648</strain>
    </source>
</reference>
<organism evidence="1 2">
    <name type="scientific">Trichoderma longibrachiatum ATCC 18648</name>
    <dbReference type="NCBI Taxonomy" id="983965"/>
    <lineage>
        <taxon>Eukaryota</taxon>
        <taxon>Fungi</taxon>
        <taxon>Dikarya</taxon>
        <taxon>Ascomycota</taxon>
        <taxon>Pezizomycotina</taxon>
        <taxon>Sordariomycetes</taxon>
        <taxon>Hypocreomycetidae</taxon>
        <taxon>Hypocreales</taxon>
        <taxon>Hypocreaceae</taxon>
        <taxon>Trichoderma</taxon>
    </lineage>
</organism>
<dbReference type="AlphaFoldDB" id="A0A2T4BQR7"/>
<accession>A0A2T4BQR7</accession>